<dbReference type="GO" id="GO:0055085">
    <property type="term" value="P:transmembrane transport"/>
    <property type="evidence" value="ECO:0007669"/>
    <property type="project" value="InterPro"/>
</dbReference>
<keyword evidence="2" id="KW-0812">Transmembrane</keyword>
<evidence type="ECO:0000256" key="2">
    <source>
        <dbReference type="SAM" id="Phobius"/>
    </source>
</evidence>
<keyword evidence="5" id="KW-1185">Reference proteome</keyword>
<dbReference type="SUPFAM" id="SSF74653">
    <property type="entry name" value="TolA/TonB C-terminal domain"/>
    <property type="match status" value="1"/>
</dbReference>
<protein>
    <submittedName>
        <fullName evidence="4">Energy transducer TonB</fullName>
    </submittedName>
</protein>
<evidence type="ECO:0000313" key="4">
    <source>
        <dbReference type="EMBL" id="MCU7549021.1"/>
    </source>
</evidence>
<keyword evidence="2" id="KW-1133">Transmembrane helix</keyword>
<evidence type="ECO:0000313" key="5">
    <source>
        <dbReference type="Proteomes" id="UP001155483"/>
    </source>
</evidence>
<dbReference type="Pfam" id="PF03544">
    <property type="entry name" value="TonB_C"/>
    <property type="match status" value="1"/>
</dbReference>
<evidence type="ECO:0000259" key="3">
    <source>
        <dbReference type="Pfam" id="PF03544"/>
    </source>
</evidence>
<gene>
    <name evidence="4" type="ORF">OCK74_07830</name>
</gene>
<dbReference type="RefSeq" id="WP_279296465.1">
    <property type="nucleotide sequence ID" value="NZ_JAOTIF010000004.1"/>
</dbReference>
<evidence type="ECO:0000256" key="1">
    <source>
        <dbReference type="SAM" id="MobiDB-lite"/>
    </source>
</evidence>
<name>A0A9X3B7Y3_9BACT</name>
<feature type="region of interest" description="Disordered" evidence="1">
    <location>
        <begin position="118"/>
        <end position="192"/>
    </location>
</feature>
<dbReference type="InterPro" id="IPR037682">
    <property type="entry name" value="TonB_C"/>
</dbReference>
<dbReference type="EMBL" id="JAOTIF010000004">
    <property type="protein sequence ID" value="MCU7549021.1"/>
    <property type="molecule type" value="Genomic_DNA"/>
</dbReference>
<sequence>MSDQSKHTRNYSAADFERYYNGEMSPQEMHELEKAALEDSFLAEALEGYNYTSTPEADVAALKARLSDTHRRGHIIPLNTQKNNSRLFRVAAMLLLLLGAGWLVYEFAINKPETNISLNDQPARQEKPAPEKSIEEQAPIEQNVSKSDATTEHKDNSKPVTKVKRSSTPVIKQNNEPVVFNGTQNPTQDSSLSERNEQVVSMAQDQVAASAARPEGRQESSIVSMKRAMPMSAGIGISANPKVEITRNGNQVIITLKESQDSVNEYVLKQNKRDSLAKKGPRIIIEEAEPEESWSSFGEYISDNLPEDLQTETIKGTVRLSFDVNPSGKPVNIHVEKSLCQKCDEETLRLLEEGPKWKRKSKRGKVSFSF</sequence>
<keyword evidence="2" id="KW-0472">Membrane</keyword>
<dbReference type="AlphaFoldDB" id="A0A9X3B7Y3"/>
<dbReference type="Proteomes" id="UP001155483">
    <property type="component" value="Unassembled WGS sequence"/>
</dbReference>
<feature type="compositionally biased region" description="Polar residues" evidence="1">
    <location>
        <begin position="166"/>
        <end position="191"/>
    </location>
</feature>
<proteinExistence type="predicted"/>
<feature type="domain" description="TonB C-terminal" evidence="3">
    <location>
        <begin position="306"/>
        <end position="368"/>
    </location>
</feature>
<feature type="compositionally biased region" description="Basic and acidic residues" evidence="1">
    <location>
        <begin position="123"/>
        <end position="135"/>
    </location>
</feature>
<reference evidence="4" key="1">
    <citation type="submission" date="2022-09" db="EMBL/GenBank/DDBJ databases">
        <authorList>
            <person name="Yuan C."/>
            <person name="Ke Z."/>
        </authorList>
    </citation>
    <scope>NUCLEOTIDE SEQUENCE</scope>
    <source>
        <strain evidence="4">LB-8</strain>
    </source>
</reference>
<dbReference type="Gene3D" id="3.30.1150.10">
    <property type="match status" value="1"/>
</dbReference>
<feature type="transmembrane region" description="Helical" evidence="2">
    <location>
        <begin position="87"/>
        <end position="105"/>
    </location>
</feature>
<organism evidence="4 5">
    <name type="scientific">Paraflavisolibacter caeni</name>
    <dbReference type="NCBI Taxonomy" id="2982496"/>
    <lineage>
        <taxon>Bacteria</taxon>
        <taxon>Pseudomonadati</taxon>
        <taxon>Bacteroidota</taxon>
        <taxon>Chitinophagia</taxon>
        <taxon>Chitinophagales</taxon>
        <taxon>Chitinophagaceae</taxon>
        <taxon>Paraflavisolibacter</taxon>
    </lineage>
</organism>
<accession>A0A9X3B7Y3</accession>
<reference evidence="4" key="2">
    <citation type="submission" date="2023-04" db="EMBL/GenBank/DDBJ databases">
        <title>Paracnuella aquatica gen. nov., sp. nov., a member of the family Chitinophagaceae isolated from a hot spring.</title>
        <authorList>
            <person name="Wang C."/>
        </authorList>
    </citation>
    <scope>NUCLEOTIDE SEQUENCE</scope>
    <source>
        <strain evidence="4">LB-8</strain>
    </source>
</reference>
<comment type="caution">
    <text evidence="4">The sequence shown here is derived from an EMBL/GenBank/DDBJ whole genome shotgun (WGS) entry which is preliminary data.</text>
</comment>